<dbReference type="EMBL" id="CP000828">
    <property type="protein sequence ID" value="ABW29491.1"/>
    <property type="molecule type" value="Genomic_DNA"/>
</dbReference>
<evidence type="ECO:0000256" key="3">
    <source>
        <dbReference type="RuleBase" id="RU003476"/>
    </source>
</evidence>
<dbReference type="AlphaFoldDB" id="B0CG44"/>
<protein>
    <submittedName>
        <fullName evidence="5">NUDIX/MutT family protein, putative</fullName>
    </submittedName>
</protein>
<dbReference type="InterPro" id="IPR020084">
    <property type="entry name" value="NUDIX_hydrolase_CS"/>
</dbReference>
<proteinExistence type="inferred from homology"/>
<dbReference type="PANTHER" id="PTHR43736:SF1">
    <property type="entry name" value="DIHYDRONEOPTERIN TRIPHOSPHATE DIPHOSPHATASE"/>
    <property type="match status" value="1"/>
</dbReference>
<dbReference type="InterPro" id="IPR000086">
    <property type="entry name" value="NUDIX_hydrolase_dom"/>
</dbReference>
<dbReference type="PANTHER" id="PTHR43736">
    <property type="entry name" value="ADP-RIBOSE PYROPHOSPHATASE"/>
    <property type="match status" value="1"/>
</dbReference>
<keyword evidence="2 3" id="KW-0378">Hydrolase</keyword>
<feature type="domain" description="Nudix hydrolase" evidence="4">
    <location>
        <begin position="1"/>
        <end position="151"/>
    </location>
</feature>
<gene>
    <name evidence="5" type="ordered locus">AM1_4515</name>
</gene>
<evidence type="ECO:0000313" key="6">
    <source>
        <dbReference type="Proteomes" id="UP000000268"/>
    </source>
</evidence>
<dbReference type="eggNOG" id="COG1051">
    <property type="taxonomic scope" value="Bacteria"/>
</dbReference>
<evidence type="ECO:0000313" key="5">
    <source>
        <dbReference type="EMBL" id="ABW29491.1"/>
    </source>
</evidence>
<dbReference type="STRING" id="329726.AM1_4515"/>
<dbReference type="InterPro" id="IPR020476">
    <property type="entry name" value="Nudix_hydrolase"/>
</dbReference>
<dbReference type="PRINTS" id="PR00502">
    <property type="entry name" value="NUDIXFAMILY"/>
</dbReference>
<dbReference type="KEGG" id="amr:AM1_4515"/>
<name>B0CG44_ACAM1</name>
<dbReference type="Proteomes" id="UP000000268">
    <property type="component" value="Chromosome"/>
</dbReference>
<evidence type="ECO:0000259" key="4">
    <source>
        <dbReference type="PROSITE" id="PS51462"/>
    </source>
</evidence>
<dbReference type="HOGENOM" id="CLU_1495478_0_0_3"/>
<dbReference type="Pfam" id="PF00293">
    <property type="entry name" value="NUDIX"/>
    <property type="match status" value="1"/>
</dbReference>
<comment type="similarity">
    <text evidence="1 3">Belongs to the Nudix hydrolase family.</text>
</comment>
<evidence type="ECO:0000256" key="1">
    <source>
        <dbReference type="ARBA" id="ARBA00005582"/>
    </source>
</evidence>
<accession>B0CG44</accession>
<dbReference type="PROSITE" id="PS51462">
    <property type="entry name" value="NUDIX"/>
    <property type="match status" value="1"/>
</dbReference>
<dbReference type="InterPro" id="IPR015797">
    <property type="entry name" value="NUDIX_hydrolase-like_dom_sf"/>
</dbReference>
<dbReference type="PROSITE" id="PS00893">
    <property type="entry name" value="NUDIX_BOX"/>
    <property type="match status" value="1"/>
</dbReference>
<dbReference type="Gene3D" id="3.90.79.10">
    <property type="entry name" value="Nucleoside Triphosphate Pyrophosphohydrolase"/>
    <property type="match status" value="1"/>
</dbReference>
<keyword evidence="6" id="KW-1185">Reference proteome</keyword>
<evidence type="ECO:0000256" key="2">
    <source>
        <dbReference type="ARBA" id="ARBA00022801"/>
    </source>
</evidence>
<organism evidence="5 6">
    <name type="scientific">Acaryochloris marina (strain MBIC 11017)</name>
    <dbReference type="NCBI Taxonomy" id="329726"/>
    <lineage>
        <taxon>Bacteria</taxon>
        <taxon>Bacillati</taxon>
        <taxon>Cyanobacteriota</taxon>
        <taxon>Cyanophyceae</taxon>
        <taxon>Acaryochloridales</taxon>
        <taxon>Acaryochloridaceae</taxon>
        <taxon>Acaryochloris</taxon>
    </lineage>
</organism>
<dbReference type="SUPFAM" id="SSF55811">
    <property type="entry name" value="Nudix"/>
    <property type="match status" value="1"/>
</dbReference>
<dbReference type="GO" id="GO:0016787">
    <property type="term" value="F:hydrolase activity"/>
    <property type="evidence" value="ECO:0007669"/>
    <property type="project" value="UniProtKB-KW"/>
</dbReference>
<reference evidence="5 6" key="1">
    <citation type="journal article" date="2008" name="Proc. Natl. Acad. Sci. U.S.A.">
        <title>Niche adaptation and genome expansion in the chlorophyll d-producing cyanobacterium Acaryochloris marina.</title>
        <authorList>
            <person name="Swingley W.D."/>
            <person name="Chen M."/>
            <person name="Cheung P.C."/>
            <person name="Conrad A.L."/>
            <person name="Dejesa L.C."/>
            <person name="Hao J."/>
            <person name="Honchak B.M."/>
            <person name="Karbach L.E."/>
            <person name="Kurdoglu A."/>
            <person name="Lahiri S."/>
            <person name="Mastrian S.D."/>
            <person name="Miyashita H."/>
            <person name="Page L."/>
            <person name="Ramakrishna P."/>
            <person name="Satoh S."/>
            <person name="Sattley W.M."/>
            <person name="Shimada Y."/>
            <person name="Taylor H.L."/>
            <person name="Tomo T."/>
            <person name="Tsuchiya T."/>
            <person name="Wang Z.T."/>
            <person name="Raymond J."/>
            <person name="Mimuro M."/>
            <person name="Blankenship R.E."/>
            <person name="Touchman J.W."/>
        </authorList>
    </citation>
    <scope>NUCLEOTIDE SEQUENCE [LARGE SCALE GENOMIC DNA]</scope>
    <source>
        <strain evidence="6">MBIC 11017</strain>
    </source>
</reference>
<sequence>MTVLGVIFFVIGETAYVPLGLRGDQMPTEPGKWGLPGGYLDYDETAGEAMVREIWEELGLNIPHLQSQYPFQGALDQPYYVGSRPLRLQNVSLRFPLMFFLENMTQLPPLKPQVAVDEVAETRWYELGEAINMQLAFNHNGIMKHCLESYYKDIWSPALPAS</sequence>